<gene>
    <name evidence="1" type="ORF">C8R28_1008108</name>
</gene>
<comment type="caution">
    <text evidence="1">The sequence shown here is derived from an EMBL/GenBank/DDBJ whole genome shotgun (WGS) entry which is preliminary data.</text>
</comment>
<accession>A0A2T5ISV3</accession>
<sequence>MFKKVIVKDRTSRELVNEYLIELKQNLSREEIFNHAWQKIVNDGLVDESNRDNYFMKIQDENLII</sequence>
<dbReference type="Proteomes" id="UP000244110">
    <property type="component" value="Unassembled WGS sequence"/>
</dbReference>
<dbReference type="AlphaFoldDB" id="A0A2T5ISV3"/>
<evidence type="ECO:0000313" key="1">
    <source>
        <dbReference type="EMBL" id="PTQ86913.1"/>
    </source>
</evidence>
<proteinExistence type="predicted"/>
<evidence type="ECO:0000313" key="2">
    <source>
        <dbReference type="Proteomes" id="UP000244110"/>
    </source>
</evidence>
<reference evidence="1 2" key="1">
    <citation type="submission" date="2018-04" db="EMBL/GenBank/DDBJ databases">
        <title>Active sludge and wastewater microbial communities from Klosterneuburg, Austria.</title>
        <authorList>
            <person name="Wagner M."/>
        </authorList>
    </citation>
    <scope>NUCLEOTIDE SEQUENCE [LARGE SCALE GENOMIC DNA]</scope>
    <source>
        <strain evidence="1 2">Nm4</strain>
    </source>
</reference>
<protein>
    <submittedName>
        <fullName evidence="1">Uncharacterized protein</fullName>
    </submittedName>
</protein>
<organism evidence="1 2">
    <name type="scientific">Nitrosomonas ureae</name>
    <dbReference type="NCBI Taxonomy" id="44577"/>
    <lineage>
        <taxon>Bacteria</taxon>
        <taxon>Pseudomonadati</taxon>
        <taxon>Pseudomonadota</taxon>
        <taxon>Betaproteobacteria</taxon>
        <taxon>Nitrosomonadales</taxon>
        <taxon>Nitrosomonadaceae</taxon>
        <taxon>Nitrosomonas</taxon>
    </lineage>
</organism>
<name>A0A2T5ISV3_9PROT</name>
<dbReference type="EMBL" id="QAOL01000008">
    <property type="protein sequence ID" value="PTQ86913.1"/>
    <property type="molecule type" value="Genomic_DNA"/>
</dbReference>
<dbReference type="RefSeq" id="WP_107786451.1">
    <property type="nucleotide sequence ID" value="NZ_QAOL01000008.1"/>
</dbReference>